<keyword evidence="2" id="KW-0812">Transmembrane</keyword>
<gene>
    <name evidence="3" type="ORF">FNM00_12570</name>
</gene>
<dbReference type="EMBL" id="VLNT01000010">
    <property type="protein sequence ID" value="TSD62184.1"/>
    <property type="molecule type" value="Genomic_DNA"/>
</dbReference>
<keyword evidence="2" id="KW-1133">Transmembrane helix</keyword>
<evidence type="ECO:0000256" key="1">
    <source>
        <dbReference type="SAM" id="MobiDB-lite"/>
    </source>
</evidence>
<organism evidence="3 4">
    <name type="scientific">Aeromicrobium piscarium</name>
    <dbReference type="NCBI Taxonomy" id="2590901"/>
    <lineage>
        <taxon>Bacteria</taxon>
        <taxon>Bacillati</taxon>
        <taxon>Actinomycetota</taxon>
        <taxon>Actinomycetes</taxon>
        <taxon>Propionibacteriales</taxon>
        <taxon>Nocardioidaceae</taxon>
        <taxon>Aeromicrobium</taxon>
    </lineage>
</organism>
<comment type="caution">
    <text evidence="3">The sequence shown here is derived from an EMBL/GenBank/DDBJ whole genome shotgun (WGS) entry which is preliminary data.</text>
</comment>
<accession>A0A554S755</accession>
<dbReference type="AlphaFoldDB" id="A0A554S755"/>
<reference evidence="3 4" key="1">
    <citation type="submission" date="2019-07" db="EMBL/GenBank/DDBJ databases">
        <authorList>
            <person name="Zhao L.H."/>
        </authorList>
    </citation>
    <scope>NUCLEOTIDE SEQUENCE [LARGE SCALE GENOMIC DNA]</scope>
    <source>
        <strain evidence="3 4">Co35</strain>
    </source>
</reference>
<keyword evidence="2" id="KW-0472">Membrane</keyword>
<dbReference type="RefSeq" id="WP_143913899.1">
    <property type="nucleotide sequence ID" value="NZ_VLNT01000010.1"/>
</dbReference>
<protein>
    <submittedName>
        <fullName evidence="3">DUF3618 domain-containing protein</fullName>
    </submittedName>
</protein>
<dbReference type="Pfam" id="PF12277">
    <property type="entry name" value="DUF3618"/>
    <property type="match status" value="1"/>
</dbReference>
<keyword evidence="4" id="KW-1185">Reference proteome</keyword>
<dbReference type="Proteomes" id="UP000316988">
    <property type="component" value="Unassembled WGS sequence"/>
</dbReference>
<evidence type="ECO:0000313" key="4">
    <source>
        <dbReference type="Proteomes" id="UP000316988"/>
    </source>
</evidence>
<dbReference type="OrthoDB" id="3748906at2"/>
<feature type="region of interest" description="Disordered" evidence="1">
    <location>
        <begin position="46"/>
        <end position="75"/>
    </location>
</feature>
<feature type="region of interest" description="Disordered" evidence="1">
    <location>
        <begin position="1"/>
        <end position="21"/>
    </location>
</feature>
<dbReference type="InterPro" id="IPR022062">
    <property type="entry name" value="DUF3618"/>
</dbReference>
<feature type="transmembrane region" description="Helical" evidence="2">
    <location>
        <begin position="78"/>
        <end position="97"/>
    </location>
</feature>
<proteinExistence type="predicted"/>
<evidence type="ECO:0000313" key="3">
    <source>
        <dbReference type="EMBL" id="TSD62184.1"/>
    </source>
</evidence>
<name>A0A554S755_9ACTN</name>
<feature type="compositionally biased region" description="Basic and acidic residues" evidence="1">
    <location>
        <begin position="61"/>
        <end position="75"/>
    </location>
</feature>
<evidence type="ECO:0000256" key="2">
    <source>
        <dbReference type="SAM" id="Phobius"/>
    </source>
</evidence>
<sequence>MTSEHPEPEQGASVDDIEADIERTREDLGDTVDALTDRLNVKAQAKRKAEEAKAKATSFAEHAKDAGTTDDGRPDPKVLAGAGAVVALVAVVVVVLIRRRSR</sequence>